<organism evidence="17 18">
    <name type="scientific">Anaerobranca gottschalkii DSM 13577</name>
    <dbReference type="NCBI Taxonomy" id="1120990"/>
    <lineage>
        <taxon>Bacteria</taxon>
        <taxon>Bacillati</taxon>
        <taxon>Bacillota</taxon>
        <taxon>Clostridia</taxon>
        <taxon>Eubacteriales</taxon>
        <taxon>Proteinivoracaceae</taxon>
        <taxon>Anaerobranca</taxon>
    </lineage>
</organism>
<dbReference type="PROSITE" id="PS50990">
    <property type="entry name" value="PEPTIDASE_C39"/>
    <property type="match status" value="1"/>
</dbReference>
<dbReference type="CDD" id="cd18570">
    <property type="entry name" value="ABC_6TM_PCAT1_LagD_like"/>
    <property type="match status" value="1"/>
</dbReference>
<sequence length="746" mass="84157">MVLKKLLLKKWPCVMQHDASDCAAAVVSTILLSYKQETTLMKIREIIGTDAYGTTVKGIVEGLEKLKFNVKAVRTTTEEITKELTYPAIAQVITKEGLNHFIVIHKVTRKDKIIVADPAQGIKTFTREEFDKIFTGIMIFAIPTSEFETIKLKNKGMFNLFVSLILPQKSLLITIILASILLTIFGIISSFFSKIIMDEIIPYGLKRSLYMFLIIFGIVSLIQNLISSFRQHILLYLSRKIDIPVLLGYYNHIIHLPYSFFGTRKTGDIITRFQDAMTIKNIFTSVAISLVLDVTLAVISSIILWYLNSRLFIILAIMLLINVILIYIFKKPYRKINYEQMEAGATLNSQLIESIKNIDTVKSQNDEKEQMDKLEKRFVTLLQIRHKEGVLQNVQGFISTFINSLGNIFLLGIGALYIIDGKMTIGDLLVFQTLSQFFIEPVQNLVGLQITFQEAQVAMNRLSELMGLEREDSETDDKIKDVDLNGDIEFRNVTFAYGSRPPVIKDFSLSIPQGKKIAIVGESGAGKSTLAKLLLKFITPKEGEITIAGYSLSDIDHNFLRQKIAYIPQNIQLFTGTIIENLKVGNPNATLEEIMEACKKAGASDFIEKLPNRYNSYIEEEGGNLSGGEKQRLAIARALLSDSQILIFDEATSNLDSFSEKQVQNFIFKKIKDKTTIIIAHRLSTIINCDLICLIEKGKIVEQGTHEELMELNGKYASLAKAQIITKTPSKEKQKENTQLEEVTYE</sequence>
<evidence type="ECO:0000259" key="16">
    <source>
        <dbReference type="PROSITE" id="PS50990"/>
    </source>
</evidence>
<dbReference type="GO" id="GO:0008234">
    <property type="term" value="F:cysteine-type peptidase activity"/>
    <property type="evidence" value="ECO:0007669"/>
    <property type="project" value="UniProtKB-KW"/>
</dbReference>
<dbReference type="Pfam" id="PF00664">
    <property type="entry name" value="ABC_membrane"/>
    <property type="match status" value="1"/>
</dbReference>
<keyword evidence="8" id="KW-0788">Thiol protease</keyword>
<dbReference type="CDD" id="cd02418">
    <property type="entry name" value="Peptidase_C39B"/>
    <property type="match status" value="1"/>
</dbReference>
<dbReference type="InterPro" id="IPR005074">
    <property type="entry name" value="Peptidase_C39"/>
</dbReference>
<evidence type="ECO:0000256" key="5">
    <source>
        <dbReference type="ARBA" id="ARBA00022692"/>
    </source>
</evidence>
<evidence type="ECO:0000313" key="17">
    <source>
        <dbReference type="EMBL" id="SET03107.1"/>
    </source>
</evidence>
<feature type="domain" description="Peptidase C39" evidence="16">
    <location>
        <begin position="16"/>
        <end position="141"/>
    </location>
</feature>
<feature type="transmembrane region" description="Helical" evidence="13">
    <location>
        <begin position="311"/>
        <end position="329"/>
    </location>
</feature>
<keyword evidence="7" id="KW-0378">Hydrolase</keyword>
<evidence type="ECO:0000256" key="8">
    <source>
        <dbReference type="ARBA" id="ARBA00022807"/>
    </source>
</evidence>
<name>A0A1I0B8I7_9FIRM</name>
<evidence type="ECO:0000256" key="13">
    <source>
        <dbReference type="SAM" id="Phobius"/>
    </source>
</evidence>
<keyword evidence="3" id="KW-1003">Cell membrane</keyword>
<dbReference type="GO" id="GO:0015421">
    <property type="term" value="F:ABC-type oligopeptide transporter activity"/>
    <property type="evidence" value="ECO:0007669"/>
    <property type="project" value="TreeGrafter"/>
</dbReference>
<keyword evidence="5 13" id="KW-0812">Transmembrane</keyword>
<dbReference type="Gene3D" id="3.40.50.300">
    <property type="entry name" value="P-loop containing nucleotide triphosphate hydrolases"/>
    <property type="match status" value="1"/>
</dbReference>
<comment type="subcellular location">
    <subcellularLocation>
        <location evidence="1">Cell membrane</location>
        <topology evidence="1">Multi-pass membrane protein</topology>
    </subcellularLocation>
</comment>
<dbReference type="SUPFAM" id="SSF52540">
    <property type="entry name" value="P-loop containing nucleoside triphosphate hydrolases"/>
    <property type="match status" value="1"/>
</dbReference>
<dbReference type="PROSITE" id="PS00211">
    <property type="entry name" value="ABC_TRANSPORTER_1"/>
    <property type="match status" value="1"/>
</dbReference>
<keyword evidence="10" id="KW-1278">Translocase</keyword>
<dbReference type="InterPro" id="IPR003439">
    <property type="entry name" value="ABC_transporter-like_ATP-bd"/>
</dbReference>
<keyword evidence="6" id="KW-0547">Nucleotide-binding</keyword>
<dbReference type="InterPro" id="IPR011527">
    <property type="entry name" value="ABC1_TM_dom"/>
</dbReference>
<gene>
    <name evidence="17" type="ORF">SAMN03080614_10348</name>
</gene>
<feature type="domain" description="ABC transmembrane type-1" evidence="15">
    <location>
        <begin position="173"/>
        <end position="454"/>
    </location>
</feature>
<evidence type="ECO:0000256" key="9">
    <source>
        <dbReference type="ARBA" id="ARBA00022840"/>
    </source>
</evidence>
<keyword evidence="4" id="KW-0645">Protease</keyword>
<evidence type="ECO:0000256" key="6">
    <source>
        <dbReference type="ARBA" id="ARBA00022741"/>
    </source>
</evidence>
<accession>A0A1I0B8I7</accession>
<dbReference type="InterPro" id="IPR003593">
    <property type="entry name" value="AAA+_ATPase"/>
</dbReference>
<feature type="transmembrane region" description="Helical" evidence="13">
    <location>
        <begin position="170"/>
        <end position="197"/>
    </location>
</feature>
<dbReference type="GO" id="GO:0005524">
    <property type="term" value="F:ATP binding"/>
    <property type="evidence" value="ECO:0007669"/>
    <property type="project" value="UniProtKB-KW"/>
</dbReference>
<dbReference type="InterPro" id="IPR005897">
    <property type="entry name" value="Pept_C39_ABC_bacteriocin"/>
</dbReference>
<feature type="transmembrane region" description="Helical" evidence="13">
    <location>
        <begin position="241"/>
        <end position="261"/>
    </location>
</feature>
<dbReference type="STRING" id="1120990.SAMN03080614_10348"/>
<proteinExistence type="predicted"/>
<evidence type="ECO:0000256" key="1">
    <source>
        <dbReference type="ARBA" id="ARBA00004651"/>
    </source>
</evidence>
<evidence type="ECO:0000259" key="15">
    <source>
        <dbReference type="PROSITE" id="PS50929"/>
    </source>
</evidence>
<feature type="transmembrane region" description="Helical" evidence="13">
    <location>
        <begin position="209"/>
        <end position="229"/>
    </location>
</feature>
<evidence type="ECO:0000313" key="18">
    <source>
        <dbReference type="Proteomes" id="UP000243819"/>
    </source>
</evidence>
<dbReference type="SMART" id="SM00382">
    <property type="entry name" value="AAA"/>
    <property type="match status" value="1"/>
</dbReference>
<dbReference type="SUPFAM" id="SSF90123">
    <property type="entry name" value="ABC transporter transmembrane region"/>
    <property type="match status" value="1"/>
</dbReference>
<dbReference type="GO" id="GO:0016887">
    <property type="term" value="F:ATP hydrolysis activity"/>
    <property type="evidence" value="ECO:0007669"/>
    <property type="project" value="InterPro"/>
</dbReference>
<dbReference type="GO" id="GO:0005886">
    <property type="term" value="C:plasma membrane"/>
    <property type="evidence" value="ECO:0007669"/>
    <property type="project" value="UniProtKB-SubCell"/>
</dbReference>
<dbReference type="InterPro" id="IPR039421">
    <property type="entry name" value="Type_1_exporter"/>
</dbReference>
<dbReference type="InterPro" id="IPR027417">
    <property type="entry name" value="P-loop_NTPase"/>
</dbReference>
<feature type="transmembrane region" description="Helical" evidence="13">
    <location>
        <begin position="282"/>
        <end position="305"/>
    </location>
</feature>
<dbReference type="AlphaFoldDB" id="A0A1I0B8I7"/>
<dbReference type="PROSITE" id="PS50893">
    <property type="entry name" value="ABC_TRANSPORTER_2"/>
    <property type="match status" value="1"/>
</dbReference>
<evidence type="ECO:0000256" key="12">
    <source>
        <dbReference type="ARBA" id="ARBA00023136"/>
    </source>
</evidence>
<evidence type="ECO:0000256" key="11">
    <source>
        <dbReference type="ARBA" id="ARBA00022989"/>
    </source>
</evidence>
<dbReference type="Gene3D" id="1.20.1560.10">
    <property type="entry name" value="ABC transporter type 1, transmembrane domain"/>
    <property type="match status" value="1"/>
</dbReference>
<keyword evidence="2" id="KW-0813">Transport</keyword>
<feature type="transmembrane region" description="Helical" evidence="13">
    <location>
        <begin position="397"/>
        <end position="419"/>
    </location>
</feature>
<dbReference type="Proteomes" id="UP000243819">
    <property type="component" value="Unassembled WGS sequence"/>
</dbReference>
<dbReference type="Pfam" id="PF00005">
    <property type="entry name" value="ABC_tran"/>
    <property type="match status" value="1"/>
</dbReference>
<evidence type="ECO:0000259" key="14">
    <source>
        <dbReference type="PROSITE" id="PS50893"/>
    </source>
</evidence>
<evidence type="ECO:0000256" key="10">
    <source>
        <dbReference type="ARBA" id="ARBA00022967"/>
    </source>
</evidence>
<feature type="domain" description="ABC transporter" evidence="14">
    <location>
        <begin position="488"/>
        <end position="722"/>
    </location>
</feature>
<keyword evidence="12 13" id="KW-0472">Membrane</keyword>
<dbReference type="PROSITE" id="PS50929">
    <property type="entry name" value="ABC_TM1F"/>
    <property type="match status" value="1"/>
</dbReference>
<dbReference type="EMBL" id="FOIF01000034">
    <property type="protein sequence ID" value="SET03107.1"/>
    <property type="molecule type" value="Genomic_DNA"/>
</dbReference>
<dbReference type="FunFam" id="3.40.50.300:FF:000299">
    <property type="entry name" value="ABC transporter ATP-binding protein/permease"/>
    <property type="match status" value="1"/>
</dbReference>
<dbReference type="GO" id="GO:0043214">
    <property type="term" value="F:ABC-type bacteriocin transporter activity"/>
    <property type="evidence" value="ECO:0007669"/>
    <property type="project" value="InterPro"/>
</dbReference>
<keyword evidence="9 17" id="KW-0067">ATP-binding</keyword>
<dbReference type="GO" id="GO:0006508">
    <property type="term" value="P:proteolysis"/>
    <property type="evidence" value="ECO:0007669"/>
    <property type="project" value="UniProtKB-KW"/>
</dbReference>
<dbReference type="NCBIfam" id="TIGR01193">
    <property type="entry name" value="bacteriocin_ABC"/>
    <property type="match status" value="1"/>
</dbReference>
<dbReference type="InterPro" id="IPR017871">
    <property type="entry name" value="ABC_transporter-like_CS"/>
</dbReference>
<dbReference type="PANTHER" id="PTHR43394">
    <property type="entry name" value="ATP-DEPENDENT PERMEASE MDL1, MITOCHONDRIAL"/>
    <property type="match status" value="1"/>
</dbReference>
<evidence type="ECO:0000256" key="7">
    <source>
        <dbReference type="ARBA" id="ARBA00022801"/>
    </source>
</evidence>
<reference evidence="18" key="1">
    <citation type="submission" date="2016-10" db="EMBL/GenBank/DDBJ databases">
        <authorList>
            <person name="Varghese N."/>
            <person name="Submissions S."/>
        </authorList>
    </citation>
    <scope>NUCLEOTIDE SEQUENCE [LARGE SCALE GENOMIC DNA]</scope>
    <source>
        <strain evidence="18">DSM 13577</strain>
    </source>
</reference>
<keyword evidence="11 13" id="KW-1133">Transmembrane helix</keyword>
<dbReference type="Gene3D" id="3.90.70.10">
    <property type="entry name" value="Cysteine proteinases"/>
    <property type="match status" value="1"/>
</dbReference>
<dbReference type="Pfam" id="PF03412">
    <property type="entry name" value="Peptidase_C39"/>
    <property type="match status" value="1"/>
</dbReference>
<keyword evidence="18" id="KW-1185">Reference proteome</keyword>
<protein>
    <submittedName>
        <fullName evidence="17">ATP-binding cassette, subfamily B</fullName>
    </submittedName>
</protein>
<dbReference type="PANTHER" id="PTHR43394:SF1">
    <property type="entry name" value="ATP-BINDING CASSETTE SUB-FAMILY B MEMBER 10, MITOCHONDRIAL"/>
    <property type="match status" value="1"/>
</dbReference>
<dbReference type="InterPro" id="IPR036640">
    <property type="entry name" value="ABC1_TM_sf"/>
</dbReference>
<evidence type="ECO:0000256" key="4">
    <source>
        <dbReference type="ARBA" id="ARBA00022670"/>
    </source>
</evidence>
<evidence type="ECO:0000256" key="2">
    <source>
        <dbReference type="ARBA" id="ARBA00022448"/>
    </source>
</evidence>
<evidence type="ECO:0000256" key="3">
    <source>
        <dbReference type="ARBA" id="ARBA00022475"/>
    </source>
</evidence>